<reference evidence="3 4" key="1">
    <citation type="submission" date="2019-08" db="EMBL/GenBank/DDBJ databases">
        <title>Bacillus genomes from the desert of Cuatro Cienegas, Coahuila.</title>
        <authorList>
            <person name="Olmedo-Alvarez G."/>
        </authorList>
    </citation>
    <scope>NUCLEOTIDE SEQUENCE [LARGE SCALE GENOMIC DNA]</scope>
    <source>
        <strain evidence="3 4">CH446_14T</strain>
    </source>
</reference>
<keyword evidence="1" id="KW-0472">Membrane</keyword>
<feature type="domain" description="Potassium channel" evidence="2">
    <location>
        <begin position="43"/>
        <end position="122"/>
    </location>
</feature>
<accession>A0A5D4RAU9</accession>
<organism evidence="3 4">
    <name type="scientific">Bacillus infantis</name>
    <dbReference type="NCBI Taxonomy" id="324767"/>
    <lineage>
        <taxon>Bacteria</taxon>
        <taxon>Bacillati</taxon>
        <taxon>Bacillota</taxon>
        <taxon>Bacilli</taxon>
        <taxon>Bacillales</taxon>
        <taxon>Bacillaceae</taxon>
        <taxon>Bacillus</taxon>
    </lineage>
</organism>
<dbReference type="InterPro" id="IPR013099">
    <property type="entry name" value="K_chnl_dom"/>
</dbReference>
<dbReference type="EMBL" id="VTER01000005">
    <property type="protein sequence ID" value="TYS48497.1"/>
    <property type="molecule type" value="Genomic_DNA"/>
</dbReference>
<keyword evidence="1" id="KW-1133">Transmembrane helix</keyword>
<name>A0A5D4RAU9_9BACI</name>
<keyword evidence="1" id="KW-0812">Transmembrane</keyword>
<dbReference type="Proteomes" id="UP000322139">
    <property type="component" value="Unassembled WGS sequence"/>
</dbReference>
<evidence type="ECO:0000313" key="4">
    <source>
        <dbReference type="Proteomes" id="UP000322139"/>
    </source>
</evidence>
<evidence type="ECO:0000256" key="1">
    <source>
        <dbReference type="SAM" id="Phobius"/>
    </source>
</evidence>
<feature type="transmembrane region" description="Helical" evidence="1">
    <location>
        <begin position="77"/>
        <end position="98"/>
    </location>
</feature>
<sequence>MSSVLTGAALVFIGANLYYFFANKSYKKSRFSSVLFLKLFFVMLGLTLGFAVIFYALSLDDVVLRVGTLDGKPADQSFRNLLYFSGVTILSVGYGDLIPVGSLRFFALLEAAIGVLLPTAYFMKAMGSSGKEEEQD</sequence>
<keyword evidence="3" id="KW-0406">Ion transport</keyword>
<comment type="caution">
    <text evidence="3">The sequence shown here is derived from an EMBL/GenBank/DDBJ whole genome shotgun (WGS) entry which is preliminary data.</text>
</comment>
<dbReference type="SUPFAM" id="SSF81324">
    <property type="entry name" value="Voltage-gated potassium channels"/>
    <property type="match status" value="1"/>
</dbReference>
<dbReference type="Gene3D" id="1.10.287.70">
    <property type="match status" value="1"/>
</dbReference>
<feature type="transmembrane region" description="Helical" evidence="1">
    <location>
        <begin position="34"/>
        <end position="57"/>
    </location>
</feature>
<evidence type="ECO:0000313" key="3">
    <source>
        <dbReference type="EMBL" id="TYS48497.1"/>
    </source>
</evidence>
<gene>
    <name evidence="3" type="ORF">FZD51_10240</name>
</gene>
<evidence type="ECO:0000259" key="2">
    <source>
        <dbReference type="Pfam" id="PF07885"/>
    </source>
</evidence>
<keyword evidence="3" id="KW-0813">Transport</keyword>
<feature type="transmembrane region" description="Helical" evidence="1">
    <location>
        <begin position="6"/>
        <end position="22"/>
    </location>
</feature>
<dbReference type="RefSeq" id="WP_148974679.1">
    <property type="nucleotide sequence ID" value="NZ_JBNIKT010000026.1"/>
</dbReference>
<dbReference type="AlphaFoldDB" id="A0A5D4RAU9"/>
<dbReference type="GO" id="GO:0034220">
    <property type="term" value="P:monoatomic ion transmembrane transport"/>
    <property type="evidence" value="ECO:0007669"/>
    <property type="project" value="UniProtKB-KW"/>
</dbReference>
<protein>
    <submittedName>
        <fullName evidence="3">Two pore domain potassium channel family protein</fullName>
    </submittedName>
</protein>
<keyword evidence="3" id="KW-0407">Ion channel</keyword>
<proteinExistence type="predicted"/>
<feature type="transmembrane region" description="Helical" evidence="1">
    <location>
        <begin position="105"/>
        <end position="123"/>
    </location>
</feature>
<dbReference type="Pfam" id="PF07885">
    <property type="entry name" value="Ion_trans_2"/>
    <property type="match status" value="1"/>
</dbReference>